<keyword evidence="3 5" id="KW-1133">Transmembrane helix</keyword>
<protein>
    <submittedName>
        <fullName evidence="7">O-antigen ligase family protein</fullName>
    </submittedName>
</protein>
<evidence type="ECO:0000256" key="4">
    <source>
        <dbReference type="ARBA" id="ARBA00023136"/>
    </source>
</evidence>
<dbReference type="Pfam" id="PF04932">
    <property type="entry name" value="Wzy_C"/>
    <property type="match status" value="1"/>
</dbReference>
<evidence type="ECO:0000256" key="1">
    <source>
        <dbReference type="ARBA" id="ARBA00004141"/>
    </source>
</evidence>
<dbReference type="EMBL" id="JAUHQA010000001">
    <property type="protein sequence ID" value="MDN4481510.1"/>
    <property type="molecule type" value="Genomic_DNA"/>
</dbReference>
<comment type="caution">
    <text evidence="7">The sequence shown here is derived from an EMBL/GenBank/DDBJ whole genome shotgun (WGS) entry which is preliminary data.</text>
</comment>
<feature type="transmembrane region" description="Helical" evidence="5">
    <location>
        <begin position="190"/>
        <end position="207"/>
    </location>
</feature>
<dbReference type="InterPro" id="IPR051533">
    <property type="entry name" value="WaaL-like"/>
</dbReference>
<proteinExistence type="predicted"/>
<comment type="subcellular location">
    <subcellularLocation>
        <location evidence="1">Membrane</location>
        <topology evidence="1">Multi-pass membrane protein</topology>
    </subcellularLocation>
</comment>
<name>A0ABT8GJA0_9MICO</name>
<feature type="transmembrane region" description="Helical" evidence="5">
    <location>
        <begin position="416"/>
        <end position="434"/>
    </location>
</feature>
<dbReference type="Proteomes" id="UP001172708">
    <property type="component" value="Unassembled WGS sequence"/>
</dbReference>
<keyword evidence="8" id="KW-1185">Reference proteome</keyword>
<sequence>MTTGSSVSRALTTEGARSAVTIWTVVLLISGQGFRYLLGLPLYGVLCAVTIAAVFLIFRPTLRTLRPPLLIGAFVGLAALSIVWSATRGVTTIAVVALVATTAIAIITARGASNIDFMLRLYRGLQVSLFLGILFELIVAFVIRSAVAPLVSDLESLASSRGGDPVQSNWSDNLLLEGGPVQGFVGNRNPFGGIALLVAVVACVLLLDRRIRRLDGWITLGAAAAVHAVTMSATVTASVLVLGALTVGAYVLRRLRPRAKRVLSFTIIACSAIGAVLTLKYRDEIFALLDRGSDFTHRTEIWYEVINFAMQRPDGWGYVGYWPIWQFPYSEIGTGLDYVRPTHGHNAFLDAWLQLGLIGVVLLVGIVVLLFGSAWRLVERADRGDTHLPLGWALLTVALVMQALTESRLLVEGGWFLLVALYCIGPPVFTLTIVDPELVHYGTRMRKADEARMARRMGAAEERQGRAARD</sequence>
<organism evidence="7 8">
    <name type="scientific">Demequina muriae</name>
    <dbReference type="NCBI Taxonomy" id="3051664"/>
    <lineage>
        <taxon>Bacteria</taxon>
        <taxon>Bacillati</taxon>
        <taxon>Actinomycetota</taxon>
        <taxon>Actinomycetes</taxon>
        <taxon>Micrococcales</taxon>
        <taxon>Demequinaceae</taxon>
        <taxon>Demequina</taxon>
    </lineage>
</organism>
<evidence type="ECO:0000313" key="8">
    <source>
        <dbReference type="Proteomes" id="UP001172708"/>
    </source>
</evidence>
<feature type="transmembrane region" description="Helical" evidence="5">
    <location>
        <begin position="387"/>
        <end position="404"/>
    </location>
</feature>
<feature type="transmembrane region" description="Helical" evidence="5">
    <location>
        <begin position="237"/>
        <end position="255"/>
    </location>
</feature>
<evidence type="ECO:0000313" key="7">
    <source>
        <dbReference type="EMBL" id="MDN4481510.1"/>
    </source>
</evidence>
<dbReference type="PANTHER" id="PTHR37422">
    <property type="entry name" value="TEICHURONIC ACID BIOSYNTHESIS PROTEIN TUAE"/>
    <property type="match status" value="1"/>
</dbReference>
<dbReference type="PANTHER" id="PTHR37422:SF13">
    <property type="entry name" value="LIPOPOLYSACCHARIDE BIOSYNTHESIS PROTEIN PA4999-RELATED"/>
    <property type="match status" value="1"/>
</dbReference>
<feature type="transmembrane region" description="Helical" evidence="5">
    <location>
        <begin position="69"/>
        <end position="87"/>
    </location>
</feature>
<evidence type="ECO:0000256" key="3">
    <source>
        <dbReference type="ARBA" id="ARBA00022989"/>
    </source>
</evidence>
<feature type="transmembrane region" description="Helical" evidence="5">
    <location>
        <begin position="262"/>
        <end position="281"/>
    </location>
</feature>
<feature type="transmembrane region" description="Helical" evidence="5">
    <location>
        <begin position="214"/>
        <end position="231"/>
    </location>
</feature>
<evidence type="ECO:0000256" key="5">
    <source>
        <dbReference type="SAM" id="Phobius"/>
    </source>
</evidence>
<feature type="transmembrane region" description="Helical" evidence="5">
    <location>
        <begin position="124"/>
        <end position="147"/>
    </location>
</feature>
<feature type="domain" description="O-antigen ligase-related" evidence="6">
    <location>
        <begin position="224"/>
        <end position="364"/>
    </location>
</feature>
<evidence type="ECO:0000256" key="2">
    <source>
        <dbReference type="ARBA" id="ARBA00022692"/>
    </source>
</evidence>
<feature type="transmembrane region" description="Helical" evidence="5">
    <location>
        <begin position="351"/>
        <end position="375"/>
    </location>
</feature>
<accession>A0ABT8GJA0</accession>
<feature type="transmembrane region" description="Helical" evidence="5">
    <location>
        <begin position="36"/>
        <end position="57"/>
    </location>
</feature>
<reference evidence="7" key="1">
    <citation type="submission" date="2023-06" db="EMBL/GenBank/DDBJ databases">
        <title>Egi l300058.</title>
        <authorList>
            <person name="Gao L."/>
            <person name="Fang B.-Z."/>
            <person name="Li W.-J."/>
        </authorList>
    </citation>
    <scope>NUCLEOTIDE SEQUENCE</scope>
    <source>
        <strain evidence="7">EGI L300058</strain>
    </source>
</reference>
<dbReference type="GO" id="GO:0016874">
    <property type="term" value="F:ligase activity"/>
    <property type="evidence" value="ECO:0007669"/>
    <property type="project" value="UniProtKB-KW"/>
</dbReference>
<keyword evidence="4 5" id="KW-0472">Membrane</keyword>
<evidence type="ECO:0000259" key="6">
    <source>
        <dbReference type="Pfam" id="PF04932"/>
    </source>
</evidence>
<dbReference type="InterPro" id="IPR007016">
    <property type="entry name" value="O-antigen_ligase-rel_domated"/>
</dbReference>
<feature type="transmembrane region" description="Helical" evidence="5">
    <location>
        <begin position="93"/>
        <end position="112"/>
    </location>
</feature>
<keyword evidence="7" id="KW-0436">Ligase</keyword>
<keyword evidence="2 5" id="KW-0812">Transmembrane</keyword>
<gene>
    <name evidence="7" type="ORF">QQX02_11310</name>
</gene>
<dbReference type="RefSeq" id="WP_301143181.1">
    <property type="nucleotide sequence ID" value="NZ_JAUHQA010000001.1"/>
</dbReference>